<reference evidence="2" key="1">
    <citation type="submission" date="2023-01" db="EMBL/GenBank/DDBJ databases">
        <authorList>
            <person name="Van Ghelder C."/>
            <person name="Rancurel C."/>
        </authorList>
    </citation>
    <scope>NUCLEOTIDE SEQUENCE</scope>
    <source>
        <strain evidence="2">CNCM I-4278</strain>
    </source>
</reference>
<protein>
    <submittedName>
        <fullName evidence="2">Uncharacterized protein</fullName>
    </submittedName>
</protein>
<evidence type="ECO:0000313" key="3">
    <source>
        <dbReference type="Proteomes" id="UP001152607"/>
    </source>
</evidence>
<gene>
    <name evidence="2" type="ORF">PDIGIT_LOCUS2468</name>
</gene>
<feature type="compositionally biased region" description="Basic and acidic residues" evidence="1">
    <location>
        <begin position="1"/>
        <end position="10"/>
    </location>
</feature>
<name>A0A9W4U565_9PLEO</name>
<feature type="compositionally biased region" description="Basic and acidic residues" evidence="1">
    <location>
        <begin position="47"/>
        <end position="70"/>
    </location>
</feature>
<organism evidence="2 3">
    <name type="scientific">Periconia digitata</name>
    <dbReference type="NCBI Taxonomy" id="1303443"/>
    <lineage>
        <taxon>Eukaryota</taxon>
        <taxon>Fungi</taxon>
        <taxon>Dikarya</taxon>
        <taxon>Ascomycota</taxon>
        <taxon>Pezizomycotina</taxon>
        <taxon>Dothideomycetes</taxon>
        <taxon>Pleosporomycetidae</taxon>
        <taxon>Pleosporales</taxon>
        <taxon>Massarineae</taxon>
        <taxon>Periconiaceae</taxon>
        <taxon>Periconia</taxon>
    </lineage>
</organism>
<sequence length="218" mass="25208">MFERKPESSKAKSSGVPQPRELPSSILEYIDRIKKGTTSKRASNYRKIAEDKHYSPKNKHDASKNEHDSSEDNSDSSESQSYTPEDSLALEYEHADMSTLEYLAELRKFLMEKAIPPIDETVVASLTIAHRSSPVTYDPREKAILEKYLANRLPGYFDAIQRFWEEYGLFTHIDLKDIVFSLENSPDEYMQHFPYMLLNGWAIVLLNAKYKSRGLFTR</sequence>
<accession>A0A9W4U565</accession>
<dbReference type="EMBL" id="CAOQHR010000002">
    <property type="protein sequence ID" value="CAI6291343.1"/>
    <property type="molecule type" value="Genomic_DNA"/>
</dbReference>
<dbReference type="AlphaFoldDB" id="A0A9W4U565"/>
<proteinExistence type="predicted"/>
<evidence type="ECO:0000256" key="1">
    <source>
        <dbReference type="SAM" id="MobiDB-lite"/>
    </source>
</evidence>
<comment type="caution">
    <text evidence="2">The sequence shown here is derived from an EMBL/GenBank/DDBJ whole genome shotgun (WGS) entry which is preliminary data.</text>
</comment>
<keyword evidence="3" id="KW-1185">Reference proteome</keyword>
<dbReference type="Proteomes" id="UP001152607">
    <property type="component" value="Unassembled WGS sequence"/>
</dbReference>
<feature type="region of interest" description="Disordered" evidence="1">
    <location>
        <begin position="1"/>
        <end position="85"/>
    </location>
</feature>
<evidence type="ECO:0000313" key="2">
    <source>
        <dbReference type="EMBL" id="CAI6291343.1"/>
    </source>
</evidence>